<evidence type="ECO:0000313" key="2">
    <source>
        <dbReference type="EMBL" id="SER92169.1"/>
    </source>
</evidence>
<dbReference type="SUPFAM" id="SSF48452">
    <property type="entry name" value="TPR-like"/>
    <property type="match status" value="1"/>
</dbReference>
<dbReference type="EMBL" id="FOGI01000006">
    <property type="protein sequence ID" value="SER92169.1"/>
    <property type="molecule type" value="Genomic_DNA"/>
</dbReference>
<dbReference type="SUPFAM" id="SSF47413">
    <property type="entry name" value="lambda repressor-like DNA-binding domains"/>
    <property type="match status" value="1"/>
</dbReference>
<keyword evidence="2" id="KW-0238">DNA-binding</keyword>
<dbReference type="GO" id="GO:0003677">
    <property type="term" value="F:DNA binding"/>
    <property type="evidence" value="ECO:0007669"/>
    <property type="project" value="UniProtKB-KW"/>
</dbReference>
<name>A0A1H9T5Z3_9PSEU</name>
<dbReference type="CDD" id="cd00093">
    <property type="entry name" value="HTH_XRE"/>
    <property type="match status" value="1"/>
</dbReference>
<reference evidence="3" key="1">
    <citation type="submission" date="2016-10" db="EMBL/GenBank/DDBJ databases">
        <authorList>
            <person name="Varghese N."/>
            <person name="Submissions S."/>
        </authorList>
    </citation>
    <scope>NUCLEOTIDE SEQUENCE [LARGE SCALE GENOMIC DNA]</scope>
    <source>
        <strain evidence="3">DSM 44260</strain>
    </source>
</reference>
<protein>
    <submittedName>
        <fullName evidence="2">DNA-binding transcriptional regulator, XRE-family HTH domain</fullName>
    </submittedName>
</protein>
<dbReference type="InterPro" id="IPR010982">
    <property type="entry name" value="Lambda_DNA-bd_dom_sf"/>
</dbReference>
<dbReference type="InterPro" id="IPR011990">
    <property type="entry name" value="TPR-like_helical_dom_sf"/>
</dbReference>
<dbReference type="Proteomes" id="UP000199051">
    <property type="component" value="Unassembled WGS sequence"/>
</dbReference>
<dbReference type="Gene3D" id="1.25.40.10">
    <property type="entry name" value="Tetratricopeptide repeat domain"/>
    <property type="match status" value="1"/>
</dbReference>
<accession>A0A1H9T5Z3</accession>
<feature type="domain" description="HTH cro/C1-type" evidence="1">
    <location>
        <begin position="8"/>
        <end position="62"/>
    </location>
</feature>
<dbReference type="InterPro" id="IPR001387">
    <property type="entry name" value="Cro/C1-type_HTH"/>
</dbReference>
<dbReference type="Pfam" id="PF01381">
    <property type="entry name" value="HTH_3"/>
    <property type="match status" value="1"/>
</dbReference>
<proteinExistence type="predicted"/>
<dbReference type="AlphaFoldDB" id="A0A1H9T5Z3"/>
<dbReference type="STRING" id="155974.SAMN04487818_10673"/>
<sequence>MATRRRALAQRRVAMGFTQETLAEALGVERSTVARWELGAQVPTPGIRRRLADALTLPLYDLVALLEAGPSQASFDLGNVGSVVFHPLTGGDVVERIHDATQQIQTADRRLGGGALYGSVSTYLATQVAPQLVVSTAGISARQLFAAAASVTGIAGWMAHDTGDDQAARGYFDRALRLSLGGDDDALTANACASMAHLAVEHGQPVDGMRMAEKGLQRVRAAEDALRLEARLHAMRARALAQLGDRAACIEALDASQRSLDLAVGSGHARWIAGFDEGALASEAALSFLHLGELGEAEASAREAIRLRSNDDRVRSLVFARITLAAVLVRTARSQEAAMVGTEVCAAAGSLKSGRAVAKLGALGMALRGAPVSAERAEFLAAAASVTGAQRSGIDEAWPI</sequence>
<keyword evidence="3" id="KW-1185">Reference proteome</keyword>
<evidence type="ECO:0000313" key="3">
    <source>
        <dbReference type="Proteomes" id="UP000199051"/>
    </source>
</evidence>
<gene>
    <name evidence="2" type="ORF">SAMN04487818_10673</name>
</gene>
<dbReference type="Gene3D" id="1.10.260.40">
    <property type="entry name" value="lambda repressor-like DNA-binding domains"/>
    <property type="match status" value="1"/>
</dbReference>
<organism evidence="2 3">
    <name type="scientific">Actinokineospora terrae</name>
    <dbReference type="NCBI Taxonomy" id="155974"/>
    <lineage>
        <taxon>Bacteria</taxon>
        <taxon>Bacillati</taxon>
        <taxon>Actinomycetota</taxon>
        <taxon>Actinomycetes</taxon>
        <taxon>Pseudonocardiales</taxon>
        <taxon>Pseudonocardiaceae</taxon>
        <taxon>Actinokineospora</taxon>
    </lineage>
</organism>
<dbReference type="PROSITE" id="PS50943">
    <property type="entry name" value="HTH_CROC1"/>
    <property type="match status" value="1"/>
</dbReference>
<evidence type="ECO:0000259" key="1">
    <source>
        <dbReference type="PROSITE" id="PS50943"/>
    </source>
</evidence>
<dbReference type="SMART" id="SM00530">
    <property type="entry name" value="HTH_XRE"/>
    <property type="match status" value="1"/>
</dbReference>